<keyword evidence="2" id="KW-1185">Reference proteome</keyword>
<evidence type="ECO:0000313" key="1">
    <source>
        <dbReference type="EMBL" id="KAH7955001.1"/>
    </source>
</evidence>
<evidence type="ECO:0000313" key="2">
    <source>
        <dbReference type="Proteomes" id="UP000821865"/>
    </source>
</evidence>
<sequence length="116" mass="13731">MHLQSASGRELSECVYVSGGFPKERQQQPQQDIATGSLYSCHSCGYQTRRKDHMENHVRVHTKERPFACRHCGWTFSDPCNQRRHERKHTGACYRCVICFRTFMRKKYLTDHLKTH</sequence>
<name>A0ACB8D0S5_DERSI</name>
<organism evidence="1 2">
    <name type="scientific">Dermacentor silvarum</name>
    <name type="common">Tick</name>
    <dbReference type="NCBI Taxonomy" id="543639"/>
    <lineage>
        <taxon>Eukaryota</taxon>
        <taxon>Metazoa</taxon>
        <taxon>Ecdysozoa</taxon>
        <taxon>Arthropoda</taxon>
        <taxon>Chelicerata</taxon>
        <taxon>Arachnida</taxon>
        <taxon>Acari</taxon>
        <taxon>Parasitiformes</taxon>
        <taxon>Ixodida</taxon>
        <taxon>Ixodoidea</taxon>
        <taxon>Ixodidae</taxon>
        <taxon>Rhipicephalinae</taxon>
        <taxon>Dermacentor</taxon>
    </lineage>
</organism>
<gene>
    <name evidence="1" type="ORF">HPB49_023825</name>
</gene>
<proteinExistence type="predicted"/>
<comment type="caution">
    <text evidence="1">The sequence shown here is derived from an EMBL/GenBank/DDBJ whole genome shotgun (WGS) entry which is preliminary data.</text>
</comment>
<reference evidence="1" key="1">
    <citation type="submission" date="2020-05" db="EMBL/GenBank/DDBJ databases">
        <title>Large-scale comparative analyses of tick genomes elucidate their genetic diversity and vector capacities.</title>
        <authorList>
            <person name="Jia N."/>
            <person name="Wang J."/>
            <person name="Shi W."/>
            <person name="Du L."/>
            <person name="Sun Y."/>
            <person name="Zhan W."/>
            <person name="Jiang J."/>
            <person name="Wang Q."/>
            <person name="Zhang B."/>
            <person name="Ji P."/>
            <person name="Sakyi L.B."/>
            <person name="Cui X."/>
            <person name="Yuan T."/>
            <person name="Jiang B."/>
            <person name="Yang W."/>
            <person name="Lam T.T.-Y."/>
            <person name="Chang Q."/>
            <person name="Ding S."/>
            <person name="Wang X."/>
            <person name="Zhu J."/>
            <person name="Ruan X."/>
            <person name="Zhao L."/>
            <person name="Wei J."/>
            <person name="Que T."/>
            <person name="Du C."/>
            <person name="Cheng J."/>
            <person name="Dai P."/>
            <person name="Han X."/>
            <person name="Huang E."/>
            <person name="Gao Y."/>
            <person name="Liu J."/>
            <person name="Shao H."/>
            <person name="Ye R."/>
            <person name="Li L."/>
            <person name="Wei W."/>
            <person name="Wang X."/>
            <person name="Wang C."/>
            <person name="Yang T."/>
            <person name="Huo Q."/>
            <person name="Li W."/>
            <person name="Guo W."/>
            <person name="Chen H."/>
            <person name="Zhou L."/>
            <person name="Ni X."/>
            <person name="Tian J."/>
            <person name="Zhou Y."/>
            <person name="Sheng Y."/>
            <person name="Liu T."/>
            <person name="Pan Y."/>
            <person name="Xia L."/>
            <person name="Li J."/>
            <person name="Zhao F."/>
            <person name="Cao W."/>
        </authorList>
    </citation>
    <scope>NUCLEOTIDE SEQUENCE</scope>
    <source>
        <strain evidence="1">Dsil-2018</strain>
    </source>
</reference>
<dbReference type="Proteomes" id="UP000821865">
    <property type="component" value="Chromosome 4"/>
</dbReference>
<protein>
    <submittedName>
        <fullName evidence="1">Uncharacterized protein</fullName>
    </submittedName>
</protein>
<accession>A0ACB8D0S5</accession>
<dbReference type="EMBL" id="CM023473">
    <property type="protein sequence ID" value="KAH7955001.1"/>
    <property type="molecule type" value="Genomic_DNA"/>
</dbReference>